<proteinExistence type="predicted"/>
<dbReference type="EMBL" id="BK016182">
    <property type="protein sequence ID" value="DAG00716.1"/>
    <property type="molecule type" value="Genomic_DNA"/>
</dbReference>
<reference evidence="1" key="1">
    <citation type="journal article" date="2021" name="Proc. Natl. Acad. Sci. U.S.A.">
        <title>A Catalog of Tens of Thousands of Viruses from Human Metagenomes Reveals Hidden Associations with Chronic Diseases.</title>
        <authorList>
            <person name="Tisza M.J."/>
            <person name="Buck C.B."/>
        </authorList>
    </citation>
    <scope>NUCLEOTIDE SEQUENCE</scope>
    <source>
        <strain evidence="1">CtJ2i1</strain>
    </source>
</reference>
<accession>A0A8S5V1Z9</accession>
<name>A0A8S5V1Z9_9CAUD</name>
<organism evidence="1">
    <name type="scientific">Myoviridae sp. ctJ2i1</name>
    <dbReference type="NCBI Taxonomy" id="2825079"/>
    <lineage>
        <taxon>Viruses</taxon>
        <taxon>Duplodnaviria</taxon>
        <taxon>Heunggongvirae</taxon>
        <taxon>Uroviricota</taxon>
        <taxon>Caudoviricetes</taxon>
    </lineage>
</organism>
<sequence length="702" mass="81377">MANNFLNKIDFTKGVKARPINENFEMVQDWIDQERLQSAGWGIISGFEFSRRGDEFIIDITEGELINRAGHKIKLDPAFVNVGEPQAIQYFEKFTLDATGEITLRFPVYAPSQLKQVVYIAGVQGELPDTKEFRVYDLETQEILQIASINKQTIHIVDPEGNEGRKVGVVYNYASSHIDTIVYNEKTPELYPKYHYGIFSASPAFPDLNQFDEQGDIILGWAYWTIDENGISVKFFYDNKNTRPIYVDKHGNIYLYGKLYSKTQRKFIYFVEPTNPEPNDLWYDSDSNILYIWRQFNGGDYQWVPVNEHSTMDLHETKLFIPDENLTDEENEKQTFIFDEQDTNMFFLPRSNSLDVYIDQGYIMKDQYVEMVMLKEQDRNGNHLIVPDNPKYKLSDIVKGVGFKLNYALNEPTVVQVNVRHTIKKGKESGVFQRAAVFVEEKRIIYNEDSYPNNTRIIKLPTTYEYGKQQLEVFLNGMKLHSGSSDEVDFSEVLPVPTEDNPNPTLTNKFIINNNINLKYGDRIIYRISHYVWSYEQLESIVTNAQEGIKETKDLITNVDKKYSRIVDTFDPALQSIQNIITDLKESTLNTDNFVKKTDKITKDMLDDSVKHGLYKELKQYEITVDPTNTIYPLQHTVQQDQMSFVLLDQYTGNNKIDNANISTILNYGTDYVYIDNNKIKLSAGLIRNTRKLKFMVISFGV</sequence>
<evidence type="ECO:0000313" key="1">
    <source>
        <dbReference type="EMBL" id="DAG00716.1"/>
    </source>
</evidence>
<protein>
    <submittedName>
        <fullName evidence="1">Uncharacterized protein</fullName>
    </submittedName>
</protein>